<evidence type="ECO:0000313" key="3">
    <source>
        <dbReference type="Proteomes" id="UP000184356"/>
    </source>
</evidence>
<accession>A0A1L9TK24</accession>
<reference evidence="3" key="1">
    <citation type="journal article" date="2017" name="Genome Biol.">
        <title>Comparative genomics reveals high biological diversity and specific adaptations in the industrially and medically important fungal genus Aspergillus.</title>
        <authorList>
            <person name="de Vries R.P."/>
            <person name="Riley R."/>
            <person name="Wiebenga A."/>
            <person name="Aguilar-Osorio G."/>
            <person name="Amillis S."/>
            <person name="Uchima C.A."/>
            <person name="Anderluh G."/>
            <person name="Asadollahi M."/>
            <person name="Askin M."/>
            <person name="Barry K."/>
            <person name="Battaglia E."/>
            <person name="Bayram O."/>
            <person name="Benocci T."/>
            <person name="Braus-Stromeyer S.A."/>
            <person name="Caldana C."/>
            <person name="Canovas D."/>
            <person name="Cerqueira G.C."/>
            <person name="Chen F."/>
            <person name="Chen W."/>
            <person name="Choi C."/>
            <person name="Clum A."/>
            <person name="Dos Santos R.A."/>
            <person name="Damasio A.R."/>
            <person name="Diallinas G."/>
            <person name="Emri T."/>
            <person name="Fekete E."/>
            <person name="Flipphi M."/>
            <person name="Freyberg S."/>
            <person name="Gallo A."/>
            <person name="Gournas C."/>
            <person name="Habgood R."/>
            <person name="Hainaut M."/>
            <person name="Harispe M.L."/>
            <person name="Henrissat B."/>
            <person name="Hilden K.S."/>
            <person name="Hope R."/>
            <person name="Hossain A."/>
            <person name="Karabika E."/>
            <person name="Karaffa L."/>
            <person name="Karanyi Z."/>
            <person name="Krasevec N."/>
            <person name="Kuo A."/>
            <person name="Kusch H."/>
            <person name="LaButti K."/>
            <person name="Lagendijk E.L."/>
            <person name="Lapidus A."/>
            <person name="Levasseur A."/>
            <person name="Lindquist E."/>
            <person name="Lipzen A."/>
            <person name="Logrieco A.F."/>
            <person name="MacCabe A."/>
            <person name="Maekelae M.R."/>
            <person name="Malavazi I."/>
            <person name="Melin P."/>
            <person name="Meyer V."/>
            <person name="Mielnichuk N."/>
            <person name="Miskei M."/>
            <person name="Molnar A.P."/>
            <person name="Mule G."/>
            <person name="Ngan C.Y."/>
            <person name="Orejas M."/>
            <person name="Orosz E."/>
            <person name="Ouedraogo J.P."/>
            <person name="Overkamp K.M."/>
            <person name="Park H.-S."/>
            <person name="Perrone G."/>
            <person name="Piumi F."/>
            <person name="Punt P.J."/>
            <person name="Ram A.F."/>
            <person name="Ramon A."/>
            <person name="Rauscher S."/>
            <person name="Record E."/>
            <person name="Riano-Pachon D.M."/>
            <person name="Robert V."/>
            <person name="Roehrig J."/>
            <person name="Ruller R."/>
            <person name="Salamov A."/>
            <person name="Salih N.S."/>
            <person name="Samson R.A."/>
            <person name="Sandor E."/>
            <person name="Sanguinetti M."/>
            <person name="Schuetze T."/>
            <person name="Sepcic K."/>
            <person name="Shelest E."/>
            <person name="Sherlock G."/>
            <person name="Sophianopoulou V."/>
            <person name="Squina F.M."/>
            <person name="Sun H."/>
            <person name="Susca A."/>
            <person name="Todd R.B."/>
            <person name="Tsang A."/>
            <person name="Unkles S.E."/>
            <person name="van de Wiele N."/>
            <person name="van Rossen-Uffink D."/>
            <person name="Oliveira J.V."/>
            <person name="Vesth T.C."/>
            <person name="Visser J."/>
            <person name="Yu J.-H."/>
            <person name="Zhou M."/>
            <person name="Andersen M.R."/>
            <person name="Archer D.B."/>
            <person name="Baker S.E."/>
            <person name="Benoit I."/>
            <person name="Brakhage A.A."/>
            <person name="Braus G.H."/>
            <person name="Fischer R."/>
            <person name="Frisvad J.C."/>
            <person name="Goldman G.H."/>
            <person name="Houbraken J."/>
            <person name="Oakley B."/>
            <person name="Pocsi I."/>
            <person name="Scazzocchio C."/>
            <person name="Seiboth B."/>
            <person name="vanKuyk P.A."/>
            <person name="Wortman J."/>
            <person name="Dyer P.S."/>
            <person name="Grigoriev I.V."/>
        </authorList>
    </citation>
    <scope>NUCLEOTIDE SEQUENCE [LARGE SCALE GENOMIC DNA]</scope>
    <source>
        <strain evidence="3">CBS 593.65</strain>
    </source>
</reference>
<sequence length="378" mass="42357">MSRLRTGRLPQLDPHPVVARLKTQPASRLTFQPRVSTRANPGPTARSFSAPRPTRDSIRSFESSRLGSRLPVRSPSPTQPPSFERPTQLPSFRRHAIVEERRLARQNRPRPWATERSTQPSRLHLSSRNPTPSTIPTIPTNKKLSARVGNVRAKPETSVNGGRKNKPAKRVHFGETTVIPVTRWIDQVLDVYLPPEIRRMKILQAKEDALAAQEKYLAAKRAAGRTTRQVDNARAKPSAPAKSERKSKPTKSVRFGETTVVSVPRWIDRRKHIYPGPIAAMGTLQGWSVTPLTKPDEDGEEEKYTTYWGSDSYAGIFDHISQPCNRQDCAWKALARLQARHPDWTPPEISLTFVLLSIGGVFLGVDRGHPTVVPYAQG</sequence>
<protein>
    <submittedName>
        <fullName evidence="2">Uncharacterized protein</fullName>
    </submittedName>
</protein>
<feature type="compositionally biased region" description="Low complexity" evidence="1">
    <location>
        <begin position="130"/>
        <end position="140"/>
    </location>
</feature>
<dbReference type="RefSeq" id="XP_040703574.1">
    <property type="nucleotide sequence ID" value="XM_040852042.1"/>
</dbReference>
<feature type="compositionally biased region" description="Polar residues" evidence="1">
    <location>
        <begin position="115"/>
        <end position="129"/>
    </location>
</feature>
<dbReference type="Proteomes" id="UP000184356">
    <property type="component" value="Unassembled WGS sequence"/>
</dbReference>
<dbReference type="AlphaFoldDB" id="A0A1L9TK24"/>
<dbReference type="GeneID" id="63768115"/>
<dbReference type="VEuPathDB" id="FungiDB:ASPSYDRAFT_88671"/>
<feature type="region of interest" description="Disordered" evidence="1">
    <location>
        <begin position="22"/>
        <end position="168"/>
    </location>
</feature>
<feature type="compositionally biased region" description="Polar residues" evidence="1">
    <location>
        <begin position="24"/>
        <end position="39"/>
    </location>
</feature>
<organism evidence="2 3">
    <name type="scientific">Aspergillus sydowii CBS 593.65</name>
    <dbReference type="NCBI Taxonomy" id="1036612"/>
    <lineage>
        <taxon>Eukaryota</taxon>
        <taxon>Fungi</taxon>
        <taxon>Dikarya</taxon>
        <taxon>Ascomycota</taxon>
        <taxon>Pezizomycotina</taxon>
        <taxon>Eurotiomycetes</taxon>
        <taxon>Eurotiomycetidae</taxon>
        <taxon>Eurotiales</taxon>
        <taxon>Aspergillaceae</taxon>
        <taxon>Aspergillus</taxon>
        <taxon>Aspergillus subgen. Nidulantes</taxon>
    </lineage>
</organism>
<feature type="region of interest" description="Disordered" evidence="1">
    <location>
        <begin position="221"/>
        <end position="252"/>
    </location>
</feature>
<gene>
    <name evidence="2" type="ORF">ASPSYDRAFT_88671</name>
</gene>
<evidence type="ECO:0000256" key="1">
    <source>
        <dbReference type="SAM" id="MobiDB-lite"/>
    </source>
</evidence>
<proteinExistence type="predicted"/>
<dbReference type="OrthoDB" id="4221626at2759"/>
<dbReference type="EMBL" id="KV878585">
    <property type="protein sequence ID" value="OJJ59768.1"/>
    <property type="molecule type" value="Genomic_DNA"/>
</dbReference>
<keyword evidence="3" id="KW-1185">Reference proteome</keyword>
<evidence type="ECO:0000313" key="2">
    <source>
        <dbReference type="EMBL" id="OJJ59768.1"/>
    </source>
</evidence>
<name>A0A1L9TK24_9EURO</name>